<name>A0ABT5T5L4_9RHOB</name>
<evidence type="ECO:0000256" key="4">
    <source>
        <dbReference type="ARBA" id="ARBA00007520"/>
    </source>
</evidence>
<dbReference type="InterPro" id="IPR036259">
    <property type="entry name" value="MFS_trans_sf"/>
</dbReference>
<feature type="transmembrane region" description="Helical" evidence="10">
    <location>
        <begin position="313"/>
        <end position="332"/>
    </location>
</feature>
<dbReference type="InterPro" id="IPR001958">
    <property type="entry name" value="Tet-R_TetA/multi-R_MdtG-like"/>
</dbReference>
<dbReference type="SUPFAM" id="SSF103473">
    <property type="entry name" value="MFS general substrate transporter"/>
    <property type="match status" value="1"/>
</dbReference>
<feature type="transmembrane region" description="Helical" evidence="10">
    <location>
        <begin position="143"/>
        <end position="165"/>
    </location>
</feature>
<dbReference type="InterPro" id="IPR020846">
    <property type="entry name" value="MFS_dom"/>
</dbReference>
<dbReference type="NCBIfam" id="TIGR00710">
    <property type="entry name" value="efflux_Bcr_CflA"/>
    <property type="match status" value="1"/>
</dbReference>
<evidence type="ECO:0000256" key="7">
    <source>
        <dbReference type="ARBA" id="ARBA00022692"/>
    </source>
</evidence>
<evidence type="ECO:0000313" key="12">
    <source>
        <dbReference type="EMBL" id="MDD7970406.1"/>
    </source>
</evidence>
<comment type="similarity">
    <text evidence="4">Belongs to the major facilitator superfamily. TCR/Tet family.</text>
</comment>
<keyword evidence="10" id="KW-0997">Cell inner membrane</keyword>
<dbReference type="InterPro" id="IPR005829">
    <property type="entry name" value="Sugar_transporter_CS"/>
</dbReference>
<dbReference type="InterPro" id="IPR004812">
    <property type="entry name" value="Efflux_drug-R_Bcr/CmlA"/>
</dbReference>
<feature type="transmembrane region" description="Helical" evidence="10">
    <location>
        <begin position="111"/>
        <end position="131"/>
    </location>
</feature>
<dbReference type="InterPro" id="IPR011701">
    <property type="entry name" value="MFS"/>
</dbReference>
<evidence type="ECO:0000256" key="2">
    <source>
        <dbReference type="ARBA" id="ARBA00004651"/>
    </source>
</evidence>
<feature type="transmembrane region" description="Helical" evidence="10">
    <location>
        <begin position="256"/>
        <end position="274"/>
    </location>
</feature>
<proteinExistence type="inferred from homology"/>
<dbReference type="RefSeq" id="WP_274351025.1">
    <property type="nucleotide sequence ID" value="NZ_JAQZSM010000003.1"/>
</dbReference>
<comment type="similarity">
    <text evidence="3 10">Belongs to the major facilitator superfamily. Bcr/CmlA family.</text>
</comment>
<evidence type="ECO:0000256" key="1">
    <source>
        <dbReference type="ARBA" id="ARBA00003279"/>
    </source>
</evidence>
<dbReference type="Proteomes" id="UP001431784">
    <property type="component" value="Unassembled WGS sequence"/>
</dbReference>
<evidence type="ECO:0000256" key="5">
    <source>
        <dbReference type="ARBA" id="ARBA00022448"/>
    </source>
</evidence>
<keyword evidence="9 10" id="KW-0472">Membrane</keyword>
<evidence type="ECO:0000256" key="10">
    <source>
        <dbReference type="RuleBase" id="RU365088"/>
    </source>
</evidence>
<feature type="transmembrane region" description="Helical" evidence="10">
    <location>
        <begin position="86"/>
        <end position="105"/>
    </location>
</feature>
<keyword evidence="8 10" id="KW-1133">Transmembrane helix</keyword>
<dbReference type="PROSITE" id="PS00216">
    <property type="entry name" value="SUGAR_TRANSPORT_1"/>
    <property type="match status" value="1"/>
</dbReference>
<evidence type="ECO:0000256" key="8">
    <source>
        <dbReference type="ARBA" id="ARBA00022989"/>
    </source>
</evidence>
<feature type="transmembrane region" description="Helical" evidence="10">
    <location>
        <begin position="54"/>
        <end position="74"/>
    </location>
</feature>
<keyword evidence="13" id="KW-1185">Reference proteome</keyword>
<gene>
    <name evidence="12" type="ORF">PUT78_04775</name>
</gene>
<keyword evidence="5 10" id="KW-0813">Transport</keyword>
<dbReference type="CDD" id="cd17320">
    <property type="entry name" value="MFS_MdfA_MDR_like"/>
    <property type="match status" value="1"/>
</dbReference>
<feature type="transmembrane region" description="Helical" evidence="10">
    <location>
        <begin position="380"/>
        <end position="399"/>
    </location>
</feature>
<feature type="transmembrane region" description="Helical" evidence="10">
    <location>
        <begin position="171"/>
        <end position="191"/>
    </location>
</feature>
<feature type="transmembrane region" description="Helical" evidence="10">
    <location>
        <begin position="220"/>
        <end position="244"/>
    </location>
</feature>
<dbReference type="PANTHER" id="PTHR43124">
    <property type="entry name" value="PURINE EFFLUX PUMP PBUE"/>
    <property type="match status" value="1"/>
</dbReference>
<feature type="transmembrane region" description="Helical" evidence="10">
    <location>
        <begin position="21"/>
        <end position="42"/>
    </location>
</feature>
<dbReference type="PRINTS" id="PR01035">
    <property type="entry name" value="TCRTETA"/>
</dbReference>
<comment type="caution">
    <text evidence="12">The sequence shown here is derived from an EMBL/GenBank/DDBJ whole genome shotgun (WGS) entry which is preliminary data.</text>
</comment>
<organism evidence="12 13">
    <name type="scientific">Roseinatronobacter alkalisoli</name>
    <dbReference type="NCBI Taxonomy" id="3028235"/>
    <lineage>
        <taxon>Bacteria</taxon>
        <taxon>Pseudomonadati</taxon>
        <taxon>Pseudomonadota</taxon>
        <taxon>Alphaproteobacteria</taxon>
        <taxon>Rhodobacterales</taxon>
        <taxon>Paracoccaceae</taxon>
        <taxon>Roseinatronobacter</taxon>
    </lineage>
</organism>
<dbReference type="Gene3D" id="1.20.1720.10">
    <property type="entry name" value="Multidrug resistance protein D"/>
    <property type="match status" value="1"/>
</dbReference>
<comment type="function">
    <text evidence="1">Resistance to tetracycline by an active tetracycline efflux. This is an energy-dependent process that decreases the accumulation of the antibiotic in whole cells. This protein functions as a metal-tetracycline/H(+) antiporter.</text>
</comment>
<evidence type="ECO:0000256" key="9">
    <source>
        <dbReference type="ARBA" id="ARBA00023136"/>
    </source>
</evidence>
<feature type="transmembrane region" description="Helical" evidence="10">
    <location>
        <begin position="286"/>
        <end position="307"/>
    </location>
</feature>
<keyword evidence="6" id="KW-1003">Cell membrane</keyword>
<evidence type="ECO:0000256" key="3">
    <source>
        <dbReference type="ARBA" id="ARBA00006236"/>
    </source>
</evidence>
<feature type="domain" description="Major facilitator superfamily (MFS) profile" evidence="11">
    <location>
        <begin position="20"/>
        <end position="403"/>
    </location>
</feature>
<accession>A0ABT5T5L4</accession>
<sequence>MTIPLIPPRTIFLDRTTPPHVATLVAQASIAALAMNVFLPSLPSMVVYFDTSYSVIQLSVSLYLAVNAVLQVLIGTVSDRYGRRPVLLGSLVVFVIATAGTLVAPNITAFLIFRMMQALVVSAMVLSRASIRDVLDENAAASRIGYVTMGMAVVPMVAPAIGGFLDEAFGWRGSFILMLVAGVAVLALSWADMGETKLNRSGSLRAQFSTMPELMRARRFWGYCGSATLASGAFFAYLGGAPFVGSRVFELSPSLLGIYFGAPAVGYAMGNFLSGRYAGRFGINRMILTGSIVGFAGMIMLATLYLAGLLTALVFFGCFIMIGLGNGMLLPSATSGMMSVRPHLAGTASGIGGAIMIGGGAALSAIAGALLTPGSGAGPLVWMMLATTGATILPVLYVMRRERQIGA</sequence>
<dbReference type="PROSITE" id="PS50850">
    <property type="entry name" value="MFS"/>
    <property type="match status" value="1"/>
</dbReference>
<comment type="subcellular location">
    <subcellularLocation>
        <location evidence="10">Cell inner membrane</location>
        <topology evidence="10">Multi-pass membrane protein</topology>
    </subcellularLocation>
    <subcellularLocation>
        <location evidence="2">Cell membrane</location>
        <topology evidence="2">Multi-pass membrane protein</topology>
    </subcellularLocation>
</comment>
<dbReference type="Pfam" id="PF07690">
    <property type="entry name" value="MFS_1"/>
    <property type="match status" value="1"/>
</dbReference>
<evidence type="ECO:0000256" key="6">
    <source>
        <dbReference type="ARBA" id="ARBA00022475"/>
    </source>
</evidence>
<dbReference type="PANTHER" id="PTHR43124:SF3">
    <property type="entry name" value="CHLORAMPHENICOL EFFLUX PUMP RV0191"/>
    <property type="match status" value="1"/>
</dbReference>
<dbReference type="InterPro" id="IPR050189">
    <property type="entry name" value="MFS_Efflux_Transporters"/>
</dbReference>
<feature type="transmembrane region" description="Helical" evidence="10">
    <location>
        <begin position="344"/>
        <end position="368"/>
    </location>
</feature>
<keyword evidence="7 10" id="KW-0812">Transmembrane</keyword>
<reference evidence="12" key="1">
    <citation type="submission" date="2023-02" db="EMBL/GenBank/DDBJ databases">
        <title>Description of Roseinatronobacter alkalisoli sp. nov., an alkaliphilic bacerium isolated from soda soil.</title>
        <authorList>
            <person name="Wei W."/>
        </authorList>
    </citation>
    <scope>NUCLEOTIDE SEQUENCE</scope>
    <source>
        <strain evidence="12">HJB301</strain>
    </source>
</reference>
<evidence type="ECO:0000313" key="13">
    <source>
        <dbReference type="Proteomes" id="UP001431784"/>
    </source>
</evidence>
<evidence type="ECO:0000259" key="11">
    <source>
        <dbReference type="PROSITE" id="PS50850"/>
    </source>
</evidence>
<dbReference type="EMBL" id="JAQZSM010000003">
    <property type="protein sequence ID" value="MDD7970406.1"/>
    <property type="molecule type" value="Genomic_DNA"/>
</dbReference>
<protein>
    <recommendedName>
        <fullName evidence="10">Bcr/CflA family efflux transporter</fullName>
    </recommendedName>
</protein>